<dbReference type="PROSITE" id="PS00175">
    <property type="entry name" value="PG_MUTASE"/>
    <property type="match status" value="2"/>
</dbReference>
<keyword evidence="7" id="KW-0418">Kinase</keyword>
<evidence type="ECO:0000256" key="1">
    <source>
        <dbReference type="ARBA" id="ARBA00003771"/>
    </source>
</evidence>
<dbReference type="GO" id="GO:0006003">
    <property type="term" value="P:fructose 2,6-bisphosphate metabolic process"/>
    <property type="evidence" value="ECO:0007669"/>
    <property type="project" value="InterPro"/>
</dbReference>
<feature type="region of interest" description="Disordered" evidence="11">
    <location>
        <begin position="1"/>
        <end position="107"/>
    </location>
</feature>
<dbReference type="PRINTS" id="PR00991">
    <property type="entry name" value="6PFRUCTKNASE"/>
</dbReference>
<dbReference type="Proteomes" id="UP001152622">
    <property type="component" value="Chromosome 5"/>
</dbReference>
<dbReference type="PANTHER" id="PTHR10606:SF15">
    <property type="entry name" value="6-PHOSPHOFRUCTO-2-KINASE_FRUCTOSE-2,6-BISPHOSPHATASE 1"/>
    <property type="match status" value="1"/>
</dbReference>
<feature type="compositionally biased region" description="Basic and acidic residues" evidence="11">
    <location>
        <begin position="66"/>
        <end position="79"/>
    </location>
</feature>
<comment type="caution">
    <text evidence="13">The sequence shown here is derived from an EMBL/GenBank/DDBJ whole genome shotgun (WGS) entry which is preliminary data.</text>
</comment>
<dbReference type="InterPro" id="IPR001345">
    <property type="entry name" value="PG/BPGM_mutase_AS"/>
</dbReference>
<dbReference type="Gene3D" id="3.40.50.300">
    <property type="entry name" value="P-loop containing nucleotide triphosphate hydrolases"/>
    <property type="match status" value="2"/>
</dbReference>
<proteinExistence type="inferred from homology"/>
<keyword evidence="5" id="KW-0808">Transferase</keyword>
<feature type="compositionally biased region" description="Basic and acidic residues" evidence="11">
    <location>
        <begin position="14"/>
        <end position="39"/>
    </location>
</feature>
<dbReference type="InterPro" id="IPR027417">
    <property type="entry name" value="P-loop_NTPase"/>
</dbReference>
<evidence type="ECO:0000313" key="13">
    <source>
        <dbReference type="EMBL" id="KAJ8358769.1"/>
    </source>
</evidence>
<dbReference type="InterPro" id="IPR003094">
    <property type="entry name" value="6Pfruct_kin"/>
</dbReference>
<keyword evidence="10" id="KW-0511">Multifunctional enzyme</keyword>
<dbReference type="OrthoDB" id="267323at2759"/>
<feature type="region of interest" description="Disordered" evidence="11">
    <location>
        <begin position="235"/>
        <end position="294"/>
    </location>
</feature>
<evidence type="ECO:0000256" key="7">
    <source>
        <dbReference type="ARBA" id="ARBA00022777"/>
    </source>
</evidence>
<comment type="subunit">
    <text evidence="3">Homodimer.</text>
</comment>
<protein>
    <recommendedName>
        <fullName evidence="12">6-phosphofructo-2-kinase domain-containing protein</fullName>
    </recommendedName>
</protein>
<gene>
    <name evidence="13" type="ORF">SKAU_G00152940</name>
</gene>
<feature type="compositionally biased region" description="Acidic residues" evidence="11">
    <location>
        <begin position="237"/>
        <end position="250"/>
    </location>
</feature>
<dbReference type="SMART" id="SM00855">
    <property type="entry name" value="PGAM"/>
    <property type="match status" value="1"/>
</dbReference>
<keyword evidence="4" id="KW-0597">Phosphoprotein</keyword>
<evidence type="ECO:0000256" key="3">
    <source>
        <dbReference type="ARBA" id="ARBA00011738"/>
    </source>
</evidence>
<evidence type="ECO:0000313" key="14">
    <source>
        <dbReference type="Proteomes" id="UP001152622"/>
    </source>
</evidence>
<evidence type="ECO:0000256" key="2">
    <source>
        <dbReference type="ARBA" id="ARBA00008408"/>
    </source>
</evidence>
<dbReference type="GO" id="GO:0043540">
    <property type="term" value="C:6-phosphofructo-2-kinase/fructose-2,6-biphosphatase complex"/>
    <property type="evidence" value="ECO:0007669"/>
    <property type="project" value="TreeGrafter"/>
</dbReference>
<dbReference type="SUPFAM" id="SSF53254">
    <property type="entry name" value="Phosphoglycerate mutase-like"/>
    <property type="match status" value="2"/>
</dbReference>
<keyword evidence="8" id="KW-0378">Hydrolase</keyword>
<comment type="similarity">
    <text evidence="2">In the C-terminal section; belongs to the phosphoglycerate mutase family.</text>
</comment>
<dbReference type="Pfam" id="PF01591">
    <property type="entry name" value="6PF2K"/>
    <property type="match status" value="2"/>
</dbReference>
<evidence type="ECO:0000256" key="10">
    <source>
        <dbReference type="ARBA" id="ARBA00023268"/>
    </source>
</evidence>
<dbReference type="GO" id="GO:0005524">
    <property type="term" value="F:ATP binding"/>
    <property type="evidence" value="ECO:0007669"/>
    <property type="project" value="UniProtKB-KW"/>
</dbReference>
<dbReference type="CDD" id="cd07067">
    <property type="entry name" value="HP_PGM_like"/>
    <property type="match status" value="1"/>
</dbReference>
<feature type="domain" description="6-phosphofructo-2-kinase" evidence="12">
    <location>
        <begin position="351"/>
        <end position="389"/>
    </location>
</feature>
<dbReference type="InterPro" id="IPR013079">
    <property type="entry name" value="6Phosfructo_kin"/>
</dbReference>
<keyword evidence="6" id="KW-0547">Nucleotide-binding</keyword>
<evidence type="ECO:0000256" key="5">
    <source>
        <dbReference type="ARBA" id="ARBA00022679"/>
    </source>
</evidence>
<dbReference type="GO" id="GO:0006000">
    <property type="term" value="P:fructose metabolic process"/>
    <property type="evidence" value="ECO:0007669"/>
    <property type="project" value="InterPro"/>
</dbReference>
<dbReference type="InterPro" id="IPR029033">
    <property type="entry name" value="His_PPase_superfam"/>
</dbReference>
<organism evidence="13 14">
    <name type="scientific">Synaphobranchus kaupii</name>
    <name type="common">Kaup's arrowtooth eel</name>
    <dbReference type="NCBI Taxonomy" id="118154"/>
    <lineage>
        <taxon>Eukaryota</taxon>
        <taxon>Metazoa</taxon>
        <taxon>Chordata</taxon>
        <taxon>Craniata</taxon>
        <taxon>Vertebrata</taxon>
        <taxon>Euteleostomi</taxon>
        <taxon>Actinopterygii</taxon>
        <taxon>Neopterygii</taxon>
        <taxon>Teleostei</taxon>
        <taxon>Anguilliformes</taxon>
        <taxon>Synaphobranchidae</taxon>
        <taxon>Synaphobranchus</taxon>
    </lineage>
</organism>
<feature type="compositionally biased region" description="Acidic residues" evidence="11">
    <location>
        <begin position="277"/>
        <end position="292"/>
    </location>
</feature>
<dbReference type="Pfam" id="PF00300">
    <property type="entry name" value="His_Phos_1"/>
    <property type="match status" value="1"/>
</dbReference>
<reference evidence="13" key="1">
    <citation type="journal article" date="2023" name="Science">
        <title>Genome structures resolve the early diversification of teleost fishes.</title>
        <authorList>
            <person name="Parey E."/>
            <person name="Louis A."/>
            <person name="Montfort J."/>
            <person name="Bouchez O."/>
            <person name="Roques C."/>
            <person name="Iampietro C."/>
            <person name="Lluch J."/>
            <person name="Castinel A."/>
            <person name="Donnadieu C."/>
            <person name="Desvignes T."/>
            <person name="Floi Bucao C."/>
            <person name="Jouanno E."/>
            <person name="Wen M."/>
            <person name="Mejri S."/>
            <person name="Dirks R."/>
            <person name="Jansen H."/>
            <person name="Henkel C."/>
            <person name="Chen W.J."/>
            <person name="Zahm M."/>
            <person name="Cabau C."/>
            <person name="Klopp C."/>
            <person name="Thompson A.W."/>
            <person name="Robinson-Rechavi M."/>
            <person name="Braasch I."/>
            <person name="Lecointre G."/>
            <person name="Bobe J."/>
            <person name="Postlethwait J.H."/>
            <person name="Berthelot C."/>
            <person name="Roest Crollius H."/>
            <person name="Guiguen Y."/>
        </authorList>
    </citation>
    <scope>NUCLEOTIDE SEQUENCE</scope>
    <source>
        <strain evidence="13">WJC10195</strain>
    </source>
</reference>
<evidence type="ECO:0000259" key="12">
    <source>
        <dbReference type="Pfam" id="PF01591"/>
    </source>
</evidence>
<dbReference type="GO" id="GO:0004331">
    <property type="term" value="F:fructose-2,6-bisphosphate 2-phosphatase activity"/>
    <property type="evidence" value="ECO:0007669"/>
    <property type="project" value="TreeGrafter"/>
</dbReference>
<feature type="domain" description="6-phosphofructo-2-kinase" evidence="12">
    <location>
        <begin position="167"/>
        <end position="205"/>
    </location>
</feature>
<dbReference type="AlphaFoldDB" id="A0A9Q1IWV3"/>
<dbReference type="InterPro" id="IPR013078">
    <property type="entry name" value="His_Pase_superF_clade-1"/>
</dbReference>
<feature type="compositionally biased region" description="Basic and acidic residues" evidence="11">
    <location>
        <begin position="93"/>
        <end position="107"/>
    </location>
</feature>
<evidence type="ECO:0000256" key="4">
    <source>
        <dbReference type="ARBA" id="ARBA00022553"/>
    </source>
</evidence>
<dbReference type="EMBL" id="JAINUF010000005">
    <property type="protein sequence ID" value="KAJ8358769.1"/>
    <property type="molecule type" value="Genomic_DNA"/>
</dbReference>
<feature type="compositionally biased region" description="Basic and acidic residues" evidence="11">
    <location>
        <begin position="265"/>
        <end position="276"/>
    </location>
</feature>
<comment type="function">
    <text evidence="1">Synthesis and degradation of fructose 2,6-bisphosphate.</text>
</comment>
<dbReference type="GO" id="GO:0003873">
    <property type="term" value="F:6-phosphofructo-2-kinase activity"/>
    <property type="evidence" value="ECO:0007669"/>
    <property type="project" value="InterPro"/>
</dbReference>
<evidence type="ECO:0000256" key="11">
    <source>
        <dbReference type="SAM" id="MobiDB-lite"/>
    </source>
</evidence>
<dbReference type="PANTHER" id="PTHR10606">
    <property type="entry name" value="6-PHOSPHOFRUCTO-2-KINASE/FRUCTOSE-2,6-BISPHOSPHATASE"/>
    <property type="match status" value="1"/>
</dbReference>
<evidence type="ECO:0000256" key="6">
    <source>
        <dbReference type="ARBA" id="ARBA00022741"/>
    </source>
</evidence>
<name>A0A9Q1IWV3_SYNKA</name>
<evidence type="ECO:0000256" key="8">
    <source>
        <dbReference type="ARBA" id="ARBA00022801"/>
    </source>
</evidence>
<dbReference type="Gene3D" id="3.40.50.1240">
    <property type="entry name" value="Phosphoglycerate mutase-like"/>
    <property type="match status" value="2"/>
</dbReference>
<keyword evidence="14" id="KW-1185">Reference proteome</keyword>
<accession>A0A9Q1IWV3</accession>
<keyword evidence="9" id="KW-0067">ATP-binding</keyword>
<evidence type="ECO:0000256" key="9">
    <source>
        <dbReference type="ARBA" id="ARBA00022840"/>
    </source>
</evidence>
<sequence length="513" mass="58859">MEEGNISGANSSEKASEEVNGESDKRQAGETELKERCGEEGAASEAQEADIDDPQEGTSASTVRPRSAERSGRTKERGKVGRVRRPWGEMEQSNERGKDGKGDGCTPGKEEVKLGCPDYKDCGMDESVEYFLKRIDCYKLTYVSLFIIRPGGKLASMRFLPLWSPYRNLSFIKIFNVGKRYLVNRVLDHIQSRIVYYLMNIHVTPRSIYLCRHGESLLNLQGRIGGDSDLSPQEAEFVSEVEYTEEEEEQAKEGEEQAKEEEEQAKEGEEQAKEGEEGGEEGEEECKEEEQDNHEVKLGCPDYKDCGMDESVEYFLKRIDCYKLTYVSLFIIRPGGKLASMRFLPLWSPYRNLSFIKIFNVGKRYLVNRVLDHIQSRIVYYLMNIHVTPRSIYLCRHGESLLNLQGRIGGDSDLSPQGRKFASALRDFIQIQAIQDLKIWTSHLKRTIQTAQPVGVPHEPWKALSEIDAGVCEEMMYEEIQEKYPQEFALRDQDKYRYRYPKGETYEDLVQVR</sequence>